<keyword evidence="1" id="KW-0732">Signal</keyword>
<organism evidence="2 3">
    <name type="scientific">Arcicella rosea</name>
    <dbReference type="NCBI Taxonomy" id="502909"/>
    <lineage>
        <taxon>Bacteria</taxon>
        <taxon>Pseudomonadati</taxon>
        <taxon>Bacteroidota</taxon>
        <taxon>Cytophagia</taxon>
        <taxon>Cytophagales</taxon>
        <taxon>Flectobacillaceae</taxon>
        <taxon>Arcicella</taxon>
    </lineage>
</organism>
<feature type="chain" id="PRO_5032765852" description="DUF5723 domain-containing protein" evidence="1">
    <location>
        <begin position="27"/>
        <end position="414"/>
    </location>
</feature>
<gene>
    <name evidence="2" type="ORF">HNP25_004058</name>
</gene>
<protein>
    <recommendedName>
        <fullName evidence="4">DUF5723 domain-containing protein</fullName>
    </recommendedName>
</protein>
<evidence type="ECO:0000256" key="1">
    <source>
        <dbReference type="SAM" id="SignalP"/>
    </source>
</evidence>
<accession>A0A841EST3</accession>
<name>A0A841EST3_9BACT</name>
<evidence type="ECO:0008006" key="4">
    <source>
        <dbReference type="Google" id="ProtNLM"/>
    </source>
</evidence>
<proteinExistence type="predicted"/>
<dbReference type="Proteomes" id="UP000524404">
    <property type="component" value="Unassembled WGS sequence"/>
</dbReference>
<feature type="signal peptide" evidence="1">
    <location>
        <begin position="1"/>
        <end position="26"/>
    </location>
</feature>
<keyword evidence="3" id="KW-1185">Reference proteome</keyword>
<dbReference type="RefSeq" id="WP_184137152.1">
    <property type="nucleotide sequence ID" value="NZ_JACHKT010000043.1"/>
</dbReference>
<reference evidence="2 3" key="1">
    <citation type="submission" date="2020-08" db="EMBL/GenBank/DDBJ databases">
        <title>Functional genomics of gut bacteria from endangered species of beetles.</title>
        <authorList>
            <person name="Carlos-Shanley C."/>
        </authorList>
    </citation>
    <scope>NUCLEOTIDE SEQUENCE [LARGE SCALE GENOMIC DNA]</scope>
    <source>
        <strain evidence="2 3">S00070</strain>
    </source>
</reference>
<comment type="caution">
    <text evidence="2">The sequence shown here is derived from an EMBL/GenBank/DDBJ whole genome shotgun (WGS) entry which is preliminary data.</text>
</comment>
<evidence type="ECO:0000313" key="2">
    <source>
        <dbReference type="EMBL" id="MBB6005384.1"/>
    </source>
</evidence>
<dbReference type="AlphaFoldDB" id="A0A841EST3"/>
<dbReference type="EMBL" id="JACHKT010000043">
    <property type="protein sequence ID" value="MBB6005384.1"/>
    <property type="molecule type" value="Genomic_DNA"/>
</dbReference>
<sequence>MKKSILLKKPSFILVLILSLSHFSSAQVSNKQGISSISIHPSATLFTFGLPQNTSITDGFQQGAFSYNVFPFTALPINTSVNRNGKTELYGLIGSFDLGINYSKLLKNNRIFKTEIGAYYTSSPNSYAIKDQYHYFVNGKESSIWQNTLEYSGFSASVTYTSKSRGRRGLGEVRNYLEVGGRTMNFLNQSAKESEDWIANGQGFRIESKVVNRTINMVFFEIGKTFWRPTNDMRSLNMGIRVGIPLSHFVENTYSGIVNNQVVASTSALENGAYIGFQLSYHLPIKTITKSYLERKAEKIYCEMERKVKIKHHFKVNKDELNIEMFDHENEDGDIVSLCFNGQYILEKHLLTRKPKVLTLKLKANQKNILTVFANNTGKEGANTSAIRFTINGKKEEIILYADKKESEGISFEN</sequence>
<evidence type="ECO:0000313" key="3">
    <source>
        <dbReference type="Proteomes" id="UP000524404"/>
    </source>
</evidence>